<organism evidence="1 2">
    <name type="scientific">Hibiscus sabdariffa</name>
    <name type="common">roselle</name>
    <dbReference type="NCBI Taxonomy" id="183260"/>
    <lineage>
        <taxon>Eukaryota</taxon>
        <taxon>Viridiplantae</taxon>
        <taxon>Streptophyta</taxon>
        <taxon>Embryophyta</taxon>
        <taxon>Tracheophyta</taxon>
        <taxon>Spermatophyta</taxon>
        <taxon>Magnoliopsida</taxon>
        <taxon>eudicotyledons</taxon>
        <taxon>Gunneridae</taxon>
        <taxon>Pentapetalae</taxon>
        <taxon>rosids</taxon>
        <taxon>malvids</taxon>
        <taxon>Malvales</taxon>
        <taxon>Malvaceae</taxon>
        <taxon>Malvoideae</taxon>
        <taxon>Hibiscus</taxon>
    </lineage>
</organism>
<gene>
    <name evidence="1" type="ORF">V6N11_068373</name>
</gene>
<evidence type="ECO:0000313" key="1">
    <source>
        <dbReference type="EMBL" id="KAK8487003.1"/>
    </source>
</evidence>
<dbReference type="EMBL" id="JBBPBN010000414">
    <property type="protein sequence ID" value="KAK8487003.1"/>
    <property type="molecule type" value="Genomic_DNA"/>
</dbReference>
<protein>
    <submittedName>
        <fullName evidence="1">Uncharacterized protein</fullName>
    </submittedName>
</protein>
<evidence type="ECO:0000313" key="2">
    <source>
        <dbReference type="Proteomes" id="UP001396334"/>
    </source>
</evidence>
<sequence>MLSFNVPYEFTHLLGVAGVVDKADGSSTGCSRGHASRERMANLRCLQLLKEEKERDTEAWTIGVEVGVVAAKVQFTVAKNVGKSMTAKSPEVSNQVLTSLPFKAVAVTPYPSTKGKVLE</sequence>
<reference evidence="1 2" key="1">
    <citation type="journal article" date="2024" name="G3 (Bethesda)">
        <title>Genome assembly of Hibiscus sabdariffa L. provides insights into metabolisms of medicinal natural products.</title>
        <authorList>
            <person name="Kim T."/>
        </authorList>
    </citation>
    <scope>NUCLEOTIDE SEQUENCE [LARGE SCALE GENOMIC DNA]</scope>
    <source>
        <strain evidence="1">TK-2024</strain>
        <tissue evidence="1">Old leaves</tissue>
    </source>
</reference>
<dbReference type="Proteomes" id="UP001396334">
    <property type="component" value="Unassembled WGS sequence"/>
</dbReference>
<keyword evidence="2" id="KW-1185">Reference proteome</keyword>
<name>A0ABR2A237_9ROSI</name>
<accession>A0ABR2A237</accession>
<proteinExistence type="predicted"/>
<comment type="caution">
    <text evidence="1">The sequence shown here is derived from an EMBL/GenBank/DDBJ whole genome shotgun (WGS) entry which is preliminary data.</text>
</comment>